<reference evidence="1 2" key="1">
    <citation type="submission" date="2019-04" db="EMBL/GenBank/DDBJ databases">
        <title>High contiguity whole genome sequence and gene annotation resource for two Venturia nashicola isolates.</title>
        <authorList>
            <person name="Prokchorchik M."/>
            <person name="Won K."/>
            <person name="Lee Y."/>
            <person name="Choi E.D."/>
            <person name="Segonzac C."/>
            <person name="Sohn K.H."/>
        </authorList>
    </citation>
    <scope>NUCLEOTIDE SEQUENCE [LARGE SCALE GENOMIC DNA]</scope>
    <source>
        <strain evidence="1 2">PRI2</strain>
    </source>
</reference>
<dbReference type="Gene3D" id="3.40.50.150">
    <property type="entry name" value="Vaccinia Virus protein VP39"/>
    <property type="match status" value="1"/>
</dbReference>
<dbReference type="EMBL" id="SNSC02000006">
    <property type="protein sequence ID" value="TID23448.1"/>
    <property type="molecule type" value="Genomic_DNA"/>
</dbReference>
<organism evidence="1 2">
    <name type="scientific">Venturia nashicola</name>
    <dbReference type="NCBI Taxonomy" id="86259"/>
    <lineage>
        <taxon>Eukaryota</taxon>
        <taxon>Fungi</taxon>
        <taxon>Dikarya</taxon>
        <taxon>Ascomycota</taxon>
        <taxon>Pezizomycotina</taxon>
        <taxon>Dothideomycetes</taxon>
        <taxon>Pleosporomycetidae</taxon>
        <taxon>Venturiales</taxon>
        <taxon>Venturiaceae</taxon>
        <taxon>Venturia</taxon>
    </lineage>
</organism>
<keyword evidence="1" id="KW-0489">Methyltransferase</keyword>
<protein>
    <submittedName>
        <fullName evidence="1">S-adenosyl-L-methionine-dependent methyltransferase</fullName>
    </submittedName>
</protein>
<comment type="caution">
    <text evidence="1">The sequence shown here is derived from an EMBL/GenBank/DDBJ whole genome shotgun (WGS) entry which is preliminary data.</text>
</comment>
<gene>
    <name evidence="1" type="ORF">E6O75_ATG03084</name>
</gene>
<dbReference type="AlphaFoldDB" id="A0A4Z1P6S2"/>
<dbReference type="GO" id="GO:0008168">
    <property type="term" value="F:methyltransferase activity"/>
    <property type="evidence" value="ECO:0007669"/>
    <property type="project" value="UniProtKB-KW"/>
</dbReference>
<dbReference type="Proteomes" id="UP000298493">
    <property type="component" value="Unassembled WGS sequence"/>
</dbReference>
<evidence type="ECO:0000313" key="2">
    <source>
        <dbReference type="Proteomes" id="UP000298493"/>
    </source>
</evidence>
<keyword evidence="1" id="KW-0808">Transferase</keyword>
<evidence type="ECO:0000313" key="1">
    <source>
        <dbReference type="EMBL" id="TID23448.1"/>
    </source>
</evidence>
<proteinExistence type="predicted"/>
<name>A0A4Z1P6S2_9PEZI</name>
<keyword evidence="2" id="KW-1185">Reference proteome</keyword>
<accession>A0A4Z1P6S2</accession>
<dbReference type="CDD" id="cd02440">
    <property type="entry name" value="AdoMet_MTases"/>
    <property type="match status" value="1"/>
</dbReference>
<dbReference type="STRING" id="86259.A0A4Z1P6S2"/>
<dbReference type="Pfam" id="PF13489">
    <property type="entry name" value="Methyltransf_23"/>
    <property type="match status" value="1"/>
</dbReference>
<dbReference type="SUPFAM" id="SSF53335">
    <property type="entry name" value="S-adenosyl-L-methionine-dependent methyltransferases"/>
    <property type="match status" value="1"/>
</dbReference>
<dbReference type="GO" id="GO:0032259">
    <property type="term" value="P:methylation"/>
    <property type="evidence" value="ECO:0007669"/>
    <property type="project" value="UniProtKB-KW"/>
</dbReference>
<dbReference type="InterPro" id="IPR029063">
    <property type="entry name" value="SAM-dependent_MTases_sf"/>
</dbReference>
<sequence>MPDFRELVEIHDRQFQKAAIDRRIYFVPVDEHEEDRLTLQHQIFFDLMGRELFLPPLEYPMRILDCGAGFGNWACAMAEYFESSQVTAIDIYPAVLPESSDNLEQQIWNLNDTLAGTYERGYYDLIHSRCVGPGITRSRWRSYVRDLSKLLCRHGWLQVAEYYYNIQSDNGRLTESHALYKWGTLYRGAQEALGRDPRVARNLKQQLVEAGLHDVREHVFRVPIGGWHPDSMMNNIGIHNVCNIDAMLDSHAIWPLTHVNRLSAAGAWTKEQVSWLTAAAKQEARDISLKLYMELSVQSLVQSFGGLLIYPDTLFGVGKGDGVIAS</sequence>